<gene>
    <name evidence="1" type="ORF">A0H81_04746</name>
</gene>
<sequence length="117" mass="13295">MLCSLELSFSINDHFRVSKSSDEAALTPVWVIPAFKRQPHLTNLTSPHDILIRLHASLRKQSSTLRPPLLSLHGVRSRVRLPQTSRPTPYVVQVMPLIRHPSASEDKFGRFPRTGEH</sequence>
<accession>A0A1C7MEY5</accession>
<organism evidence="1 2">
    <name type="scientific">Grifola frondosa</name>
    <name type="common">Maitake</name>
    <name type="synonym">Polyporus frondosus</name>
    <dbReference type="NCBI Taxonomy" id="5627"/>
    <lineage>
        <taxon>Eukaryota</taxon>
        <taxon>Fungi</taxon>
        <taxon>Dikarya</taxon>
        <taxon>Basidiomycota</taxon>
        <taxon>Agaricomycotina</taxon>
        <taxon>Agaricomycetes</taxon>
        <taxon>Polyporales</taxon>
        <taxon>Grifolaceae</taxon>
        <taxon>Grifola</taxon>
    </lineage>
</organism>
<evidence type="ECO:0000313" key="2">
    <source>
        <dbReference type="Proteomes" id="UP000092993"/>
    </source>
</evidence>
<dbReference type="EMBL" id="LUGG01000004">
    <property type="protein sequence ID" value="OBZ75501.1"/>
    <property type="molecule type" value="Genomic_DNA"/>
</dbReference>
<comment type="caution">
    <text evidence="1">The sequence shown here is derived from an EMBL/GenBank/DDBJ whole genome shotgun (WGS) entry which is preliminary data.</text>
</comment>
<reference evidence="1 2" key="1">
    <citation type="submission" date="2016-03" db="EMBL/GenBank/DDBJ databases">
        <title>Whole genome sequencing of Grifola frondosa 9006-11.</title>
        <authorList>
            <person name="Min B."/>
            <person name="Park H."/>
            <person name="Kim J.-G."/>
            <person name="Cho H."/>
            <person name="Oh Y.-L."/>
            <person name="Kong W.-S."/>
            <person name="Choi I.-G."/>
        </authorList>
    </citation>
    <scope>NUCLEOTIDE SEQUENCE [LARGE SCALE GENOMIC DNA]</scope>
    <source>
        <strain evidence="1 2">9006-11</strain>
    </source>
</reference>
<keyword evidence="2" id="KW-1185">Reference proteome</keyword>
<proteinExistence type="predicted"/>
<dbReference type="AlphaFoldDB" id="A0A1C7MEY5"/>
<dbReference type="Proteomes" id="UP000092993">
    <property type="component" value="Unassembled WGS sequence"/>
</dbReference>
<protein>
    <submittedName>
        <fullName evidence="1">Uncharacterized protein</fullName>
    </submittedName>
</protein>
<evidence type="ECO:0000313" key="1">
    <source>
        <dbReference type="EMBL" id="OBZ75501.1"/>
    </source>
</evidence>
<name>A0A1C7MEY5_GRIFR</name>